<evidence type="ECO:0000313" key="1">
    <source>
        <dbReference type="EMBL" id="MEJ8823616.1"/>
    </source>
</evidence>
<comment type="caution">
    <text evidence="1">The sequence shown here is derived from an EMBL/GenBank/DDBJ whole genome shotgun (WGS) entry which is preliminary data.</text>
</comment>
<keyword evidence="2" id="KW-1185">Reference proteome</keyword>
<dbReference type="RefSeq" id="WP_340364817.1">
    <property type="nucleotide sequence ID" value="NZ_JBBKZV010000009.1"/>
</dbReference>
<evidence type="ECO:0000313" key="2">
    <source>
        <dbReference type="Proteomes" id="UP001363010"/>
    </source>
</evidence>
<dbReference type="Proteomes" id="UP001363010">
    <property type="component" value="Unassembled WGS sequence"/>
</dbReference>
<name>A0ABU8W0N0_9BURK</name>
<organism evidence="1 2">
    <name type="scientific">Variovorax humicola</name>
    <dbReference type="NCBI Taxonomy" id="1769758"/>
    <lineage>
        <taxon>Bacteria</taxon>
        <taxon>Pseudomonadati</taxon>
        <taxon>Pseudomonadota</taxon>
        <taxon>Betaproteobacteria</taxon>
        <taxon>Burkholderiales</taxon>
        <taxon>Comamonadaceae</taxon>
        <taxon>Variovorax</taxon>
    </lineage>
</organism>
<dbReference type="EMBL" id="JBBKZV010000009">
    <property type="protein sequence ID" value="MEJ8823616.1"/>
    <property type="molecule type" value="Genomic_DNA"/>
</dbReference>
<gene>
    <name evidence="1" type="ORF">WKW80_16500</name>
</gene>
<reference evidence="1 2" key="1">
    <citation type="submission" date="2024-03" db="EMBL/GenBank/DDBJ databases">
        <title>Novel species of the genus Variovorax.</title>
        <authorList>
            <person name="Liu Q."/>
            <person name="Xin Y.-H."/>
        </authorList>
    </citation>
    <scope>NUCLEOTIDE SEQUENCE [LARGE SCALE GENOMIC DNA]</scope>
    <source>
        <strain evidence="1 2">KACC 18501</strain>
    </source>
</reference>
<protein>
    <submittedName>
        <fullName evidence="1">Uncharacterized protein</fullName>
    </submittedName>
</protein>
<accession>A0ABU8W0N0</accession>
<proteinExistence type="predicted"/>
<sequence length="136" mass="15692">MGAFAECTWLMRWLWLPKQVASSWAMPALSSRAAKWVEMVTRGLRHIKTRDGVRRKLNPHPQEITMPHDDKLAFPVQDGLLHLALEWQNAFAAQLLQAQQNQFQLLAAWQKAMEDSQRDLWDQWICRFGGGVPLDG</sequence>